<dbReference type="GO" id="GO:0004674">
    <property type="term" value="F:protein serine/threonine kinase activity"/>
    <property type="evidence" value="ECO:0007669"/>
    <property type="project" value="UniProtKB-KW"/>
</dbReference>
<dbReference type="InterPro" id="IPR000719">
    <property type="entry name" value="Prot_kinase_dom"/>
</dbReference>
<dbReference type="GO" id="GO:0005829">
    <property type="term" value="C:cytosol"/>
    <property type="evidence" value="ECO:0007669"/>
    <property type="project" value="TreeGrafter"/>
</dbReference>
<feature type="region of interest" description="Disordered" evidence="15">
    <location>
        <begin position="517"/>
        <end position="541"/>
    </location>
</feature>
<evidence type="ECO:0000313" key="18">
    <source>
        <dbReference type="EMBL" id="KAF2964036.1"/>
    </source>
</evidence>
<keyword evidence="11" id="KW-0072">Autophagy</keyword>
<sequence length="819" mass="92424">MADTDLIARVYPLRGGRTFSIETITKNPRCMPPLEVPPQPIENRGARESTEPLPDDYKDSDVNLRLLPYIELRFRNGPRASSGFVFGKDPYTCDIVLPDVEYISRRHFAVTYKRFDDGYYRLIVRDLDSTCGTAVAYDRQKTGSRMKFDWIIGGFKFPDRTELFTVKPHKHLKFLIVVARHNITSPTYIRNVQQFLHGTAGAEHLLNTLGLQSGIETERHSQVHSPNRDRILLFEGWIARGTFGMVSHYWDVSTGKEYACKEPLGEYKKKAWENEINIMKSISHEHIVRLCFSEMVPKPRMFLEYMPLGNLDQESTRSPITYDESIIISHQSLSALAYLHGRAQPVAHRDLKPENILVHSRGVDSNPNYLHVKLADFGLSKEGRLKTLCGTRVYLPPEMQNGQKPEGYTLAVDIWSLGVVILQYAYGLPPPHPYMDHEGIQWCEKIVRHVSGVNSEGLINILRRMLVIDGNMRPSATACLGETSRLVTLSQGRFVAPSPASYAAGYGAMHHIPQEGYEGERQETLRGPPHSGGNASSAETIIYNPPEEPTQVWRNTPSNSHLSAQQVIDDHDGTLYIVIRQQQRVSMRTSDYHVNISEAMTAAGLSKNERAKHIRELRKRTEVTNENGRLWAPFEHSVPFCLRLGLEELNKLFSCRPQPPFNREDSPILRHHFGLSQGSVNQLPSIPVSSDRGGPSGEKGSYENRTNDEIAARRNWEPELTDSVATFDPRNSLADSFGQSKGIDESRCTTVGNFASCGPDAGSIPHNSHNEIQLETENAPMVEADHISRYTERSYANGSYLAPPNRSYEQLLKGVQKWP</sequence>
<comment type="similarity">
    <text evidence="2">Belongs to the protein kinase superfamily. CAMK Ser/Thr protein kinase family. CHEK2 subfamily.</text>
</comment>
<evidence type="ECO:0000313" key="19">
    <source>
        <dbReference type="Proteomes" id="UP000481858"/>
    </source>
</evidence>
<evidence type="ECO:0000256" key="15">
    <source>
        <dbReference type="SAM" id="MobiDB-lite"/>
    </source>
</evidence>
<comment type="subcellular location">
    <subcellularLocation>
        <location evidence="1">Preautophagosomal structure membrane</location>
        <topology evidence="1">Peripheral membrane protein</topology>
    </subcellularLocation>
</comment>
<evidence type="ECO:0000256" key="5">
    <source>
        <dbReference type="ARBA" id="ARBA00022527"/>
    </source>
</evidence>
<name>A0A7C8MYM2_9PEZI</name>
<dbReference type="InterPro" id="IPR008271">
    <property type="entry name" value="Ser/Thr_kinase_AS"/>
</dbReference>
<dbReference type="PANTHER" id="PTHR24348">
    <property type="entry name" value="SERINE/THREONINE-PROTEIN KINASE UNC-51-RELATED"/>
    <property type="match status" value="1"/>
</dbReference>
<evidence type="ECO:0000256" key="8">
    <source>
        <dbReference type="ARBA" id="ARBA00022777"/>
    </source>
</evidence>
<dbReference type="GO" id="GO:0000045">
    <property type="term" value="P:autophagosome assembly"/>
    <property type="evidence" value="ECO:0007669"/>
    <property type="project" value="TreeGrafter"/>
</dbReference>
<dbReference type="Gene3D" id="1.10.510.10">
    <property type="entry name" value="Transferase(Phosphotransferase) domain 1"/>
    <property type="match status" value="1"/>
</dbReference>
<dbReference type="OrthoDB" id="10252171at2759"/>
<dbReference type="AlphaFoldDB" id="A0A7C8MYM2"/>
<keyword evidence="6" id="KW-0808">Transferase</keyword>
<dbReference type="PROSITE" id="PS00108">
    <property type="entry name" value="PROTEIN_KINASE_ST"/>
    <property type="match status" value="1"/>
</dbReference>
<evidence type="ECO:0000256" key="6">
    <source>
        <dbReference type="ARBA" id="ARBA00022679"/>
    </source>
</evidence>
<dbReference type="InterPro" id="IPR011009">
    <property type="entry name" value="Kinase-like_dom_sf"/>
</dbReference>
<evidence type="ECO:0000256" key="4">
    <source>
        <dbReference type="ARBA" id="ARBA00022448"/>
    </source>
</evidence>
<dbReference type="SUPFAM" id="SSF49879">
    <property type="entry name" value="SMAD/FHA domain"/>
    <property type="match status" value="1"/>
</dbReference>
<accession>A0A7C8MYM2</accession>
<dbReference type="EMBL" id="WUBL01000169">
    <property type="protein sequence ID" value="KAF2964036.1"/>
    <property type="molecule type" value="Genomic_DNA"/>
</dbReference>
<proteinExistence type="inferred from homology"/>
<dbReference type="Pfam" id="PF00498">
    <property type="entry name" value="FHA"/>
    <property type="match status" value="1"/>
</dbReference>
<feature type="compositionally biased region" description="Basic and acidic residues" evidence="15">
    <location>
        <begin position="44"/>
        <end position="54"/>
    </location>
</feature>
<dbReference type="PROSITE" id="PS50011">
    <property type="entry name" value="PROTEIN_KINASE_DOM"/>
    <property type="match status" value="1"/>
</dbReference>
<dbReference type="Gene3D" id="2.60.200.20">
    <property type="match status" value="1"/>
</dbReference>
<gene>
    <name evidence="18" type="ORF">GQX73_g9537</name>
</gene>
<evidence type="ECO:0000259" key="16">
    <source>
        <dbReference type="PROSITE" id="PS50006"/>
    </source>
</evidence>
<dbReference type="GO" id="GO:0005524">
    <property type="term" value="F:ATP binding"/>
    <property type="evidence" value="ECO:0007669"/>
    <property type="project" value="UniProtKB-KW"/>
</dbReference>
<feature type="region of interest" description="Disordered" evidence="15">
    <location>
        <begin position="680"/>
        <end position="706"/>
    </location>
</feature>
<dbReference type="InParanoid" id="A0A7C8MYM2"/>
<keyword evidence="10" id="KW-0653">Protein transport</keyword>
<evidence type="ECO:0000256" key="2">
    <source>
        <dbReference type="ARBA" id="ARBA00005575"/>
    </source>
</evidence>
<feature type="region of interest" description="Disordered" evidence="15">
    <location>
        <begin position="33"/>
        <end position="54"/>
    </location>
</feature>
<keyword evidence="7" id="KW-0547">Nucleotide-binding</keyword>
<dbReference type="GO" id="GO:0034727">
    <property type="term" value="P:piecemeal microautophagy of the nucleus"/>
    <property type="evidence" value="ECO:0007669"/>
    <property type="project" value="TreeGrafter"/>
</dbReference>
<evidence type="ECO:0000256" key="7">
    <source>
        <dbReference type="ARBA" id="ARBA00022741"/>
    </source>
</evidence>
<dbReference type="GO" id="GO:0034045">
    <property type="term" value="C:phagophore assembly site membrane"/>
    <property type="evidence" value="ECO:0007669"/>
    <property type="project" value="UniProtKB-SubCell"/>
</dbReference>
<evidence type="ECO:0000256" key="12">
    <source>
        <dbReference type="ARBA" id="ARBA00030237"/>
    </source>
</evidence>
<dbReference type="SUPFAM" id="SSF56112">
    <property type="entry name" value="Protein kinase-like (PK-like)"/>
    <property type="match status" value="1"/>
</dbReference>
<keyword evidence="9" id="KW-0067">ATP-binding</keyword>
<comment type="catalytic activity">
    <reaction evidence="14">
        <text>L-seryl-[protein] + ATP = O-phospho-L-seryl-[protein] + ADP + H(+)</text>
        <dbReference type="Rhea" id="RHEA:17989"/>
        <dbReference type="Rhea" id="RHEA-COMP:9863"/>
        <dbReference type="Rhea" id="RHEA-COMP:11604"/>
        <dbReference type="ChEBI" id="CHEBI:15378"/>
        <dbReference type="ChEBI" id="CHEBI:29999"/>
        <dbReference type="ChEBI" id="CHEBI:30616"/>
        <dbReference type="ChEBI" id="CHEBI:83421"/>
        <dbReference type="ChEBI" id="CHEBI:456216"/>
        <dbReference type="EC" id="2.7.11.1"/>
    </reaction>
</comment>
<keyword evidence="5" id="KW-0723">Serine/threonine-protein kinase</keyword>
<evidence type="ECO:0000256" key="1">
    <source>
        <dbReference type="ARBA" id="ARBA00004623"/>
    </source>
</evidence>
<dbReference type="GO" id="GO:0005776">
    <property type="term" value="C:autophagosome"/>
    <property type="evidence" value="ECO:0007669"/>
    <property type="project" value="TreeGrafter"/>
</dbReference>
<dbReference type="CDD" id="cd00180">
    <property type="entry name" value="PKc"/>
    <property type="match status" value="1"/>
</dbReference>
<keyword evidence="4" id="KW-0813">Transport</keyword>
<dbReference type="GO" id="GO:0015031">
    <property type="term" value="P:protein transport"/>
    <property type="evidence" value="ECO:0007669"/>
    <property type="project" value="UniProtKB-KW"/>
</dbReference>
<dbReference type="InterPro" id="IPR008984">
    <property type="entry name" value="SMAD_FHA_dom_sf"/>
</dbReference>
<dbReference type="GO" id="GO:0010506">
    <property type="term" value="P:regulation of autophagy"/>
    <property type="evidence" value="ECO:0007669"/>
    <property type="project" value="InterPro"/>
</dbReference>
<evidence type="ECO:0000256" key="14">
    <source>
        <dbReference type="ARBA" id="ARBA00048679"/>
    </source>
</evidence>
<dbReference type="InterPro" id="IPR000253">
    <property type="entry name" value="FHA_dom"/>
</dbReference>
<comment type="catalytic activity">
    <reaction evidence="13">
        <text>L-threonyl-[protein] + ATP = O-phospho-L-threonyl-[protein] + ADP + H(+)</text>
        <dbReference type="Rhea" id="RHEA:46608"/>
        <dbReference type="Rhea" id="RHEA-COMP:11060"/>
        <dbReference type="Rhea" id="RHEA-COMP:11605"/>
        <dbReference type="ChEBI" id="CHEBI:15378"/>
        <dbReference type="ChEBI" id="CHEBI:30013"/>
        <dbReference type="ChEBI" id="CHEBI:30616"/>
        <dbReference type="ChEBI" id="CHEBI:61977"/>
        <dbReference type="ChEBI" id="CHEBI:456216"/>
        <dbReference type="EC" id="2.7.11.1"/>
    </reaction>
</comment>
<feature type="domain" description="Protein kinase" evidence="17">
    <location>
        <begin position="232"/>
        <end position="486"/>
    </location>
</feature>
<comment type="caution">
    <text evidence="18">The sequence shown here is derived from an EMBL/GenBank/DDBJ whole genome shotgun (WGS) entry which is preliminary data.</text>
</comment>
<dbReference type="PROSITE" id="PS50006">
    <property type="entry name" value="FHA_DOMAIN"/>
    <property type="match status" value="1"/>
</dbReference>
<dbReference type="InterPro" id="IPR045269">
    <property type="entry name" value="Atg1-like"/>
</dbReference>
<evidence type="ECO:0000256" key="11">
    <source>
        <dbReference type="ARBA" id="ARBA00023006"/>
    </source>
</evidence>
<reference evidence="18 19" key="1">
    <citation type="submission" date="2019-12" db="EMBL/GenBank/DDBJ databases">
        <title>Draft genome sequence of the ascomycete Xylaria multiplex DSM 110363.</title>
        <authorList>
            <person name="Buettner E."/>
            <person name="Kellner H."/>
        </authorList>
    </citation>
    <scope>NUCLEOTIDE SEQUENCE [LARGE SCALE GENOMIC DNA]</scope>
    <source>
        <strain evidence="18 19">DSM 110363</strain>
    </source>
</reference>
<dbReference type="GO" id="GO:0042594">
    <property type="term" value="P:response to starvation"/>
    <property type="evidence" value="ECO:0007669"/>
    <property type="project" value="TreeGrafter"/>
</dbReference>
<feature type="domain" description="FHA" evidence="16">
    <location>
        <begin position="84"/>
        <end position="140"/>
    </location>
</feature>
<evidence type="ECO:0000256" key="10">
    <source>
        <dbReference type="ARBA" id="ARBA00022927"/>
    </source>
</evidence>
<evidence type="ECO:0000256" key="13">
    <source>
        <dbReference type="ARBA" id="ARBA00047899"/>
    </source>
</evidence>
<dbReference type="PANTHER" id="PTHR24348:SF22">
    <property type="entry name" value="NON-SPECIFIC SERINE_THREONINE PROTEIN KINASE"/>
    <property type="match status" value="1"/>
</dbReference>
<evidence type="ECO:0000256" key="9">
    <source>
        <dbReference type="ARBA" id="ARBA00022840"/>
    </source>
</evidence>
<evidence type="ECO:0000256" key="3">
    <source>
        <dbReference type="ARBA" id="ARBA00012513"/>
    </source>
</evidence>
<keyword evidence="19" id="KW-1185">Reference proteome</keyword>
<dbReference type="SMART" id="SM00240">
    <property type="entry name" value="FHA"/>
    <property type="match status" value="1"/>
</dbReference>
<keyword evidence="8" id="KW-0418">Kinase</keyword>
<evidence type="ECO:0000259" key="17">
    <source>
        <dbReference type="PROSITE" id="PS50011"/>
    </source>
</evidence>
<dbReference type="Proteomes" id="UP000481858">
    <property type="component" value="Unassembled WGS sequence"/>
</dbReference>
<dbReference type="Pfam" id="PF00069">
    <property type="entry name" value="Pkinase"/>
    <property type="match status" value="1"/>
</dbReference>
<organism evidence="18 19">
    <name type="scientific">Xylaria multiplex</name>
    <dbReference type="NCBI Taxonomy" id="323545"/>
    <lineage>
        <taxon>Eukaryota</taxon>
        <taxon>Fungi</taxon>
        <taxon>Dikarya</taxon>
        <taxon>Ascomycota</taxon>
        <taxon>Pezizomycotina</taxon>
        <taxon>Sordariomycetes</taxon>
        <taxon>Xylariomycetidae</taxon>
        <taxon>Xylariales</taxon>
        <taxon>Xylariaceae</taxon>
        <taxon>Xylaria</taxon>
    </lineage>
</organism>
<dbReference type="EC" id="2.7.11.1" evidence="3"/>
<protein>
    <recommendedName>
        <fullName evidence="3">non-specific serine/threonine protein kinase</fullName>
        <ecNumber evidence="3">2.7.11.1</ecNumber>
    </recommendedName>
    <alternativeName>
        <fullName evidence="12">Autophagy-related protein 1</fullName>
    </alternativeName>
</protein>
<dbReference type="GO" id="GO:0061709">
    <property type="term" value="P:reticulophagy"/>
    <property type="evidence" value="ECO:0007669"/>
    <property type="project" value="TreeGrafter"/>
</dbReference>
<dbReference type="GO" id="GO:0000422">
    <property type="term" value="P:autophagy of mitochondrion"/>
    <property type="evidence" value="ECO:0007669"/>
    <property type="project" value="TreeGrafter"/>
</dbReference>
<dbReference type="SMART" id="SM00220">
    <property type="entry name" value="S_TKc"/>
    <property type="match status" value="1"/>
</dbReference>
<dbReference type="CDD" id="cd00060">
    <property type="entry name" value="FHA"/>
    <property type="match status" value="1"/>
</dbReference>